<reference evidence="1 2" key="1">
    <citation type="submission" date="2011-06" db="EMBL/GenBank/DDBJ databases">
        <title>The draft genome of Thiocapsa marina 5811.</title>
        <authorList>
            <consortium name="US DOE Joint Genome Institute (JGI-PGF)"/>
            <person name="Lucas S."/>
            <person name="Han J."/>
            <person name="Cheng J.-F."/>
            <person name="Goodwin L."/>
            <person name="Pitluck S."/>
            <person name="Peters L."/>
            <person name="Land M.L."/>
            <person name="Hauser L."/>
            <person name="Vogl K."/>
            <person name="Liu Z."/>
            <person name="Imhoff J."/>
            <person name="Thiel V."/>
            <person name="Frigaard N.-U."/>
            <person name="Bryant D."/>
            <person name="Woyke T.J."/>
        </authorList>
    </citation>
    <scope>NUCLEOTIDE SEQUENCE [LARGE SCALE GENOMIC DNA]</scope>
    <source>
        <strain evidence="1 2">5811</strain>
    </source>
</reference>
<dbReference type="STRING" id="768671.ThimaDRAFT_0834"/>
<name>F9U7D2_9GAMM</name>
<protein>
    <submittedName>
        <fullName evidence="1">Uncharacterized protein</fullName>
    </submittedName>
</protein>
<dbReference type="AlphaFoldDB" id="F9U7D2"/>
<accession>F9U7D2</accession>
<keyword evidence="2" id="KW-1185">Reference proteome</keyword>
<organism evidence="1 2">
    <name type="scientific">Thiocapsa marina 5811</name>
    <dbReference type="NCBI Taxonomy" id="768671"/>
    <lineage>
        <taxon>Bacteria</taxon>
        <taxon>Pseudomonadati</taxon>
        <taxon>Pseudomonadota</taxon>
        <taxon>Gammaproteobacteria</taxon>
        <taxon>Chromatiales</taxon>
        <taxon>Chromatiaceae</taxon>
        <taxon>Thiocapsa</taxon>
    </lineage>
</organism>
<proteinExistence type="predicted"/>
<evidence type="ECO:0000313" key="2">
    <source>
        <dbReference type="Proteomes" id="UP000005459"/>
    </source>
</evidence>
<dbReference type="Proteomes" id="UP000005459">
    <property type="component" value="Unassembled WGS sequence"/>
</dbReference>
<sequence>MEFSTGANGREEDIIDLFIATFTASEAGWHSR</sequence>
<evidence type="ECO:0000313" key="1">
    <source>
        <dbReference type="EMBL" id="EGV20158.1"/>
    </source>
</evidence>
<gene>
    <name evidence="1" type="ORF">ThimaDRAFT_0834</name>
</gene>
<dbReference type="EMBL" id="AFWV01000002">
    <property type="protein sequence ID" value="EGV20158.1"/>
    <property type="molecule type" value="Genomic_DNA"/>
</dbReference>